<dbReference type="InterPro" id="IPR022781">
    <property type="entry name" value="Flagellar_biosynth_FliO"/>
</dbReference>
<comment type="caution">
    <text evidence="6">The sequence shown here is derived from an EMBL/GenBank/DDBJ whole genome shotgun (WGS) entry which is preliminary data.</text>
</comment>
<dbReference type="Pfam" id="PF04347">
    <property type="entry name" value="FliO"/>
    <property type="match status" value="1"/>
</dbReference>
<keyword evidence="6" id="KW-0282">Flagellum</keyword>
<evidence type="ECO:0000256" key="4">
    <source>
        <dbReference type="ARBA" id="ARBA00022989"/>
    </source>
</evidence>
<evidence type="ECO:0000256" key="3">
    <source>
        <dbReference type="ARBA" id="ARBA00022692"/>
    </source>
</evidence>
<reference evidence="6" key="1">
    <citation type="submission" date="2022-09" db="EMBL/GenBank/DDBJ databases">
        <title>Rhodovastum sp. nov. RN2-1 isolated from soil in Seongnam, South Korea.</title>
        <authorList>
            <person name="Le N.T."/>
        </authorList>
    </citation>
    <scope>NUCLEOTIDE SEQUENCE</scope>
    <source>
        <strain evidence="6">RN2-1</strain>
    </source>
</reference>
<evidence type="ECO:0000313" key="7">
    <source>
        <dbReference type="Proteomes" id="UP001165679"/>
    </source>
</evidence>
<dbReference type="AlphaFoldDB" id="A0AA41YML1"/>
<evidence type="ECO:0000313" key="6">
    <source>
        <dbReference type="EMBL" id="MCW3475102.1"/>
    </source>
</evidence>
<keyword evidence="7" id="KW-1185">Reference proteome</keyword>
<keyword evidence="6" id="KW-0966">Cell projection</keyword>
<dbReference type="Proteomes" id="UP001165679">
    <property type="component" value="Unassembled WGS sequence"/>
</dbReference>
<dbReference type="RefSeq" id="WP_264713794.1">
    <property type="nucleotide sequence ID" value="NZ_JAPDNT010000006.1"/>
</dbReference>
<keyword evidence="2" id="KW-1003">Cell membrane</keyword>
<dbReference type="EMBL" id="JAPDNT010000006">
    <property type="protein sequence ID" value="MCW3475102.1"/>
    <property type="molecule type" value="Genomic_DNA"/>
</dbReference>
<evidence type="ECO:0000256" key="5">
    <source>
        <dbReference type="ARBA" id="ARBA00023136"/>
    </source>
</evidence>
<evidence type="ECO:0000256" key="2">
    <source>
        <dbReference type="ARBA" id="ARBA00022475"/>
    </source>
</evidence>
<keyword evidence="6" id="KW-0969">Cilium</keyword>
<dbReference type="GO" id="GO:0016020">
    <property type="term" value="C:membrane"/>
    <property type="evidence" value="ECO:0007669"/>
    <property type="project" value="InterPro"/>
</dbReference>
<proteinExistence type="predicted"/>
<gene>
    <name evidence="6" type="ORF">OL599_11020</name>
</gene>
<keyword evidence="3" id="KW-0812">Transmembrane</keyword>
<organism evidence="6 7">
    <name type="scientific">Limobrevibacterium gyesilva</name>
    <dbReference type="NCBI Taxonomy" id="2991712"/>
    <lineage>
        <taxon>Bacteria</taxon>
        <taxon>Pseudomonadati</taxon>
        <taxon>Pseudomonadota</taxon>
        <taxon>Alphaproteobacteria</taxon>
        <taxon>Acetobacterales</taxon>
        <taxon>Acetobacteraceae</taxon>
        <taxon>Limobrevibacterium</taxon>
    </lineage>
</organism>
<protein>
    <submittedName>
        <fullName evidence="6">Flagellar biosynthetic protein FliO</fullName>
    </submittedName>
</protein>
<dbReference type="GO" id="GO:0044781">
    <property type="term" value="P:bacterial-type flagellum organization"/>
    <property type="evidence" value="ECO:0007669"/>
    <property type="project" value="InterPro"/>
</dbReference>
<evidence type="ECO:0000256" key="1">
    <source>
        <dbReference type="ARBA" id="ARBA00004236"/>
    </source>
</evidence>
<sequence>MPTNSILLAVPALAVVLGLVVLAGRAARIGGLAPRLGAGAGGRMALVQALALDPRRRLHLVRCDQRHVLLLTGGNQDVVVGWLDPPPPDAATTGPAP</sequence>
<comment type="subcellular location">
    <subcellularLocation>
        <location evidence="1">Cell membrane</location>
    </subcellularLocation>
</comment>
<accession>A0AA41YML1</accession>
<keyword evidence="4" id="KW-1133">Transmembrane helix</keyword>
<name>A0AA41YML1_9PROT</name>
<reference evidence="6" key="2">
    <citation type="submission" date="2022-10" db="EMBL/GenBank/DDBJ databases">
        <authorList>
            <person name="Trinh H.N."/>
        </authorList>
    </citation>
    <scope>NUCLEOTIDE SEQUENCE</scope>
    <source>
        <strain evidence="6">RN2-1</strain>
    </source>
</reference>
<keyword evidence="5" id="KW-0472">Membrane</keyword>